<comment type="caution">
    <text evidence="1">The sequence shown here is derived from an EMBL/GenBank/DDBJ whole genome shotgun (WGS) entry which is preliminary data.</text>
</comment>
<sequence length="111" mass="12918">MKPIWWECKVISNLLEICYHKYVIIMDLSPPYIACYQFDLDDFRHEHKNSAIAAIRLKIAQCWVDRRPPSLPEIINSINASCCLSSFNKLSPFVYNLGMYGPLLPILHFKS</sequence>
<protein>
    <submittedName>
        <fullName evidence="1">Uncharacterized protein</fullName>
    </submittedName>
</protein>
<name>A0A8J6EQC1_ELECQ</name>
<accession>A0A8J6EQC1</accession>
<reference evidence="1" key="1">
    <citation type="thesis" date="2020" institute="ProQuest LLC" country="789 East Eisenhower Parkway, Ann Arbor, MI, USA">
        <title>Comparative Genomics and Chromosome Evolution.</title>
        <authorList>
            <person name="Mudd A.B."/>
        </authorList>
    </citation>
    <scope>NUCLEOTIDE SEQUENCE</scope>
    <source>
        <strain evidence="1">HN-11 Male</strain>
        <tissue evidence="1">Kidney and liver</tissue>
    </source>
</reference>
<keyword evidence="2" id="KW-1185">Reference proteome</keyword>
<evidence type="ECO:0000313" key="1">
    <source>
        <dbReference type="EMBL" id="KAG9473837.1"/>
    </source>
</evidence>
<proteinExistence type="predicted"/>
<evidence type="ECO:0000313" key="2">
    <source>
        <dbReference type="Proteomes" id="UP000770717"/>
    </source>
</evidence>
<gene>
    <name evidence="1" type="ORF">GDO78_004244</name>
</gene>
<organism evidence="1 2">
    <name type="scientific">Eleutherodactylus coqui</name>
    <name type="common">Puerto Rican coqui</name>
    <dbReference type="NCBI Taxonomy" id="57060"/>
    <lineage>
        <taxon>Eukaryota</taxon>
        <taxon>Metazoa</taxon>
        <taxon>Chordata</taxon>
        <taxon>Craniata</taxon>
        <taxon>Vertebrata</taxon>
        <taxon>Euteleostomi</taxon>
        <taxon>Amphibia</taxon>
        <taxon>Batrachia</taxon>
        <taxon>Anura</taxon>
        <taxon>Neobatrachia</taxon>
        <taxon>Hyloidea</taxon>
        <taxon>Eleutherodactylidae</taxon>
        <taxon>Eleutherodactylinae</taxon>
        <taxon>Eleutherodactylus</taxon>
        <taxon>Eleutherodactylus</taxon>
    </lineage>
</organism>
<dbReference type="EMBL" id="WNTK01000013">
    <property type="protein sequence ID" value="KAG9473837.1"/>
    <property type="molecule type" value="Genomic_DNA"/>
</dbReference>
<dbReference type="Proteomes" id="UP000770717">
    <property type="component" value="Unassembled WGS sequence"/>
</dbReference>
<dbReference type="AlphaFoldDB" id="A0A8J6EQC1"/>